<sequence length="635" mass="71600">MTLFGDLLQVYDSNEEQVGQTVVLGNRRAKLFPLGTGTQQAQIQVVIDQEGGFKRAEVIPKEDAPTIVPMTIESANRTSTQSAPHPIHDKLKYVAGDYLEYGGKKSKIDYHQDYMNALEAWVSSEYAHPRVAMVYEYLKKGTLIHDLVRSGVLVVNDQMQMVKTWPKEDKENKPAILSVVTGNDQLSSFVRFDTIALTPLWEDETVFESFFKFFMATFSNASGLDYVTGENTILTEKNPRFIRYSSDGAKLISGNDSSGFTFRGRFSDKKEVAQIGYVTSQKAHNALTWLITLQGSQIDGRVYLTWLDRKLSPTLDITGGSSNFLAINEGSDELPLESNVMFGQELGKAIHGYKTKLSRSNQIKQAHVLQLDAAVPGRLAVLDYQTIDLERFFGNLEYWYQSASWHAFAKINNKTKLSFGAPSLKRIARAALGENASDALIKNIVSTLVPCVVNQRPIPYSVVQSINNRVCRLNSFDSMFMWQDTLNVACAVNRKFYEKEEYTVSLDKNSDNRSYLFGRLLGVMDVVESRALWAKSNNQGGGSSTRATNALRYMQTFSVRPESTMKTIHEALVPYLETLNNRGFYQKEIGQIMDQFKGDDYNDRPLNGTYLLGFYSQRQELNQKKQQDAEVAKND</sequence>
<organism evidence="1 2">
    <name type="scientific">Lapidilactobacillus achengensis</name>
    <dbReference type="NCBI Taxonomy" id="2486000"/>
    <lineage>
        <taxon>Bacteria</taxon>
        <taxon>Bacillati</taxon>
        <taxon>Bacillota</taxon>
        <taxon>Bacilli</taxon>
        <taxon>Lactobacillales</taxon>
        <taxon>Lactobacillaceae</taxon>
        <taxon>Lapidilactobacillus</taxon>
    </lineage>
</organism>
<reference evidence="2" key="1">
    <citation type="journal article" date="2019" name="Int. J. Syst. Evol. Microbiol.">
        <title>The Global Catalogue of Microorganisms (GCM) 10K type strain sequencing project: providing services to taxonomists for standard genome sequencing and annotation.</title>
        <authorList>
            <consortium name="The Broad Institute Genomics Platform"/>
            <consortium name="The Broad Institute Genome Sequencing Center for Infectious Disease"/>
            <person name="Wu L."/>
            <person name="Ma J."/>
        </authorList>
    </citation>
    <scope>NUCLEOTIDE SEQUENCE [LARGE SCALE GENOMIC DNA]</scope>
    <source>
        <strain evidence="2">CCM 8897</strain>
    </source>
</reference>
<dbReference type="EMBL" id="JBHSSM010000005">
    <property type="protein sequence ID" value="MFC6314363.1"/>
    <property type="molecule type" value="Genomic_DNA"/>
</dbReference>
<protein>
    <submittedName>
        <fullName evidence="1">Type I-C CRISPR-associated protein Cas8c/Csd1</fullName>
    </submittedName>
</protein>
<dbReference type="RefSeq" id="WP_125602088.1">
    <property type="nucleotide sequence ID" value="NZ_JBHSSM010000005.1"/>
</dbReference>
<comment type="caution">
    <text evidence="1">The sequence shown here is derived from an EMBL/GenBank/DDBJ whole genome shotgun (WGS) entry which is preliminary data.</text>
</comment>
<dbReference type="Proteomes" id="UP001596310">
    <property type="component" value="Unassembled WGS sequence"/>
</dbReference>
<dbReference type="NCBIfam" id="TIGR01863">
    <property type="entry name" value="cas_Csd1"/>
    <property type="match status" value="1"/>
</dbReference>
<name>A0ABW1ULY1_9LACO</name>
<evidence type="ECO:0000313" key="2">
    <source>
        <dbReference type="Proteomes" id="UP001596310"/>
    </source>
</evidence>
<dbReference type="InterPro" id="IPR010144">
    <property type="entry name" value="CRISPR-assoc_prot_Csd1-typ"/>
</dbReference>
<gene>
    <name evidence="1" type="primary">cas8c</name>
    <name evidence="1" type="ORF">ACFQHW_02110</name>
</gene>
<keyword evidence="2" id="KW-1185">Reference proteome</keyword>
<dbReference type="Pfam" id="PF09709">
    <property type="entry name" value="Cas_Csd1"/>
    <property type="match status" value="1"/>
</dbReference>
<accession>A0ABW1ULY1</accession>
<evidence type="ECO:0000313" key="1">
    <source>
        <dbReference type="EMBL" id="MFC6314363.1"/>
    </source>
</evidence>
<proteinExistence type="predicted"/>